<dbReference type="STRING" id="6832.A0A553PS58"/>
<evidence type="ECO:0000313" key="8">
    <source>
        <dbReference type="EMBL" id="TRY80505.1"/>
    </source>
</evidence>
<keyword evidence="5" id="KW-0560">Oxidoreductase</keyword>
<dbReference type="InterPro" id="IPR023209">
    <property type="entry name" value="DAO"/>
</dbReference>
<dbReference type="SUPFAM" id="SSF54373">
    <property type="entry name" value="FAD-linked reductases, C-terminal domain"/>
    <property type="match status" value="1"/>
</dbReference>
<sequence length="345" mass="39290">MSANRRVLILGCGSAGLNTALILQQEIPELEVTLMAKDFPPHTTSDVAAGIFRPGSTFQAPTEELRHEWLAFSWDYYTKLRINEDQSQTGIIEMPCYILTSNEKTMFQFPFLSQRASGFRECSKQELNVFQPPGKWVKGHYFRTMVIDNSRFLPWAMQRFTERGGKLISRQINSFEDRILKEFDVVINCTGLGSKYLCPDRKMVPVRGQVVKVKAPWMKMAVYGDAESYIIPGVDYVTLGGTRNFNNYSLDAEPMETETILKRACLMVPSLEKAEVVSERVGLRPHRHEVRLELETRSNGLKVVHNYGHCGYGVMASPGTSKHAVELVKESLRTENKSWMDKHKL</sequence>
<comment type="cofactor">
    <cofactor evidence="1 6">
        <name>FAD</name>
        <dbReference type="ChEBI" id="CHEBI:57692"/>
    </cofactor>
</comment>
<evidence type="ECO:0000313" key="9">
    <source>
        <dbReference type="Proteomes" id="UP000318571"/>
    </source>
</evidence>
<dbReference type="Pfam" id="PF01266">
    <property type="entry name" value="DAO"/>
    <property type="match status" value="1"/>
</dbReference>
<keyword evidence="9" id="KW-1185">Reference proteome</keyword>
<dbReference type="InterPro" id="IPR006076">
    <property type="entry name" value="FAD-dep_OxRdtase"/>
</dbReference>
<dbReference type="PANTHER" id="PTHR11530:SF17">
    <property type="entry name" value="RE49860P"/>
    <property type="match status" value="1"/>
</dbReference>
<evidence type="ECO:0000256" key="3">
    <source>
        <dbReference type="ARBA" id="ARBA00022630"/>
    </source>
</evidence>
<dbReference type="GO" id="GO:0071949">
    <property type="term" value="F:FAD binding"/>
    <property type="evidence" value="ECO:0007669"/>
    <property type="project" value="InterPro"/>
</dbReference>
<dbReference type="OrthoDB" id="2015447at2759"/>
<comment type="similarity">
    <text evidence="2">Belongs to the DAMOX/DASOX family.</text>
</comment>
<dbReference type="Gene3D" id="3.40.50.720">
    <property type="entry name" value="NAD(P)-binding Rossmann-like Domain"/>
    <property type="match status" value="1"/>
</dbReference>
<dbReference type="GO" id="GO:0003884">
    <property type="term" value="F:D-amino-acid oxidase activity"/>
    <property type="evidence" value="ECO:0007669"/>
    <property type="project" value="InterPro"/>
</dbReference>
<dbReference type="PIRSF" id="PIRSF000189">
    <property type="entry name" value="D-aa_oxidase"/>
    <property type="match status" value="1"/>
</dbReference>
<dbReference type="GO" id="GO:0019478">
    <property type="term" value="P:D-amino acid catabolic process"/>
    <property type="evidence" value="ECO:0007669"/>
    <property type="project" value="TreeGrafter"/>
</dbReference>
<dbReference type="PANTHER" id="PTHR11530">
    <property type="entry name" value="D-AMINO ACID OXIDASE"/>
    <property type="match status" value="1"/>
</dbReference>
<comment type="caution">
    <text evidence="8">The sequence shown here is derived from an EMBL/GenBank/DDBJ whole genome shotgun (WGS) entry which is preliminary data.</text>
</comment>
<dbReference type="Proteomes" id="UP000318571">
    <property type="component" value="Chromosome 12"/>
</dbReference>
<organism evidence="8 9">
    <name type="scientific">Tigriopus californicus</name>
    <name type="common">Marine copepod</name>
    <dbReference type="NCBI Taxonomy" id="6832"/>
    <lineage>
        <taxon>Eukaryota</taxon>
        <taxon>Metazoa</taxon>
        <taxon>Ecdysozoa</taxon>
        <taxon>Arthropoda</taxon>
        <taxon>Crustacea</taxon>
        <taxon>Multicrustacea</taxon>
        <taxon>Hexanauplia</taxon>
        <taxon>Copepoda</taxon>
        <taxon>Harpacticoida</taxon>
        <taxon>Harpacticidae</taxon>
        <taxon>Tigriopus</taxon>
    </lineage>
</organism>
<feature type="binding site" evidence="6">
    <location>
        <position position="190"/>
    </location>
    <ligand>
        <name>FAD</name>
        <dbReference type="ChEBI" id="CHEBI:57692"/>
    </ligand>
</feature>
<feature type="domain" description="FAD dependent oxidoreductase" evidence="7">
    <location>
        <begin position="6"/>
        <end position="327"/>
    </location>
</feature>
<reference evidence="8 9" key="1">
    <citation type="journal article" date="2018" name="Nat. Ecol. Evol.">
        <title>Genomic signatures of mitonuclear coevolution across populations of Tigriopus californicus.</title>
        <authorList>
            <person name="Barreto F.S."/>
            <person name="Watson E.T."/>
            <person name="Lima T.G."/>
            <person name="Willett C.S."/>
            <person name="Edmands S."/>
            <person name="Li W."/>
            <person name="Burton R.S."/>
        </authorList>
    </citation>
    <scope>NUCLEOTIDE SEQUENCE [LARGE SCALE GENOMIC DNA]</scope>
    <source>
        <strain evidence="8 9">San Diego</strain>
    </source>
</reference>
<name>A0A553PS58_TIGCA</name>
<evidence type="ECO:0000256" key="4">
    <source>
        <dbReference type="ARBA" id="ARBA00022827"/>
    </source>
</evidence>
<proteinExistence type="inferred from homology"/>
<evidence type="ECO:0000256" key="6">
    <source>
        <dbReference type="PIRSR" id="PIRSR000189-1"/>
    </source>
</evidence>
<keyword evidence="3" id="KW-0285">Flavoprotein</keyword>
<feature type="binding site" evidence="6">
    <location>
        <position position="284"/>
    </location>
    <ligand>
        <name>D-dopa</name>
        <dbReference type="ChEBI" id="CHEBI:149689"/>
    </ligand>
</feature>
<dbReference type="EMBL" id="VCGU01000001">
    <property type="protein sequence ID" value="TRY80505.1"/>
    <property type="molecule type" value="Genomic_DNA"/>
</dbReference>
<accession>A0A553PS58</accession>
<evidence type="ECO:0000256" key="1">
    <source>
        <dbReference type="ARBA" id="ARBA00001974"/>
    </source>
</evidence>
<feature type="binding site" evidence="6">
    <location>
        <position position="311"/>
    </location>
    <ligand>
        <name>D-dopa</name>
        <dbReference type="ChEBI" id="CHEBI:149689"/>
    </ligand>
</feature>
<evidence type="ECO:0000256" key="5">
    <source>
        <dbReference type="ARBA" id="ARBA00023002"/>
    </source>
</evidence>
<keyword evidence="4 6" id="KW-0274">FAD</keyword>
<dbReference type="OMA" id="PGMREPK"/>
<evidence type="ECO:0000259" key="7">
    <source>
        <dbReference type="Pfam" id="PF01266"/>
    </source>
</evidence>
<dbReference type="Gene3D" id="3.30.9.10">
    <property type="entry name" value="D-Amino Acid Oxidase, subunit A, domain 2"/>
    <property type="match status" value="1"/>
</dbReference>
<gene>
    <name evidence="8" type="ORF">TCAL_10724</name>
</gene>
<protein>
    <recommendedName>
        <fullName evidence="7">FAD dependent oxidoreductase domain-containing protein</fullName>
    </recommendedName>
</protein>
<dbReference type="AlphaFoldDB" id="A0A553PS58"/>
<dbReference type="GO" id="GO:0005737">
    <property type="term" value="C:cytoplasm"/>
    <property type="evidence" value="ECO:0007669"/>
    <property type="project" value="TreeGrafter"/>
</dbReference>
<feature type="binding site" evidence="6">
    <location>
        <position position="229"/>
    </location>
    <ligand>
        <name>D-dopa</name>
        <dbReference type="ChEBI" id="CHEBI:149689"/>
    </ligand>
</feature>
<evidence type="ECO:0000256" key="2">
    <source>
        <dbReference type="ARBA" id="ARBA00006730"/>
    </source>
</evidence>
<feature type="binding site" evidence="6">
    <location>
        <begin position="44"/>
        <end position="45"/>
    </location>
    <ligand>
        <name>FAD</name>
        <dbReference type="ChEBI" id="CHEBI:57692"/>
    </ligand>
</feature>
<dbReference type="SUPFAM" id="SSF51971">
    <property type="entry name" value="Nucleotide-binding domain"/>
    <property type="match status" value="1"/>
</dbReference>